<dbReference type="KEGG" id="saes:HBH39_18540"/>
<dbReference type="Proteomes" id="UP000502608">
    <property type="component" value="Plasmid pPN3F2_1"/>
</dbReference>
<keyword evidence="2" id="KW-1185">Reference proteome</keyword>
<dbReference type="AlphaFoldDB" id="A0A6G9QRQ2"/>
<name>A0A6G9QRQ2_9GAMM</name>
<gene>
    <name evidence="1" type="ORF">HBH39_18540</name>
</gene>
<keyword evidence="1" id="KW-0614">Plasmid</keyword>
<organism evidence="1 2">
    <name type="scientific">Shewanella aestuarii</name>
    <dbReference type="NCBI Taxonomy" id="1028752"/>
    <lineage>
        <taxon>Bacteria</taxon>
        <taxon>Pseudomonadati</taxon>
        <taxon>Pseudomonadota</taxon>
        <taxon>Gammaproteobacteria</taxon>
        <taxon>Alteromonadales</taxon>
        <taxon>Shewanellaceae</taxon>
        <taxon>Shewanella</taxon>
    </lineage>
</organism>
<protein>
    <submittedName>
        <fullName evidence="1">Uncharacterized protein</fullName>
    </submittedName>
</protein>
<proteinExistence type="predicted"/>
<dbReference type="EMBL" id="CP050314">
    <property type="protein sequence ID" value="QIR16471.1"/>
    <property type="molecule type" value="Genomic_DNA"/>
</dbReference>
<dbReference type="RefSeq" id="WP_167680302.1">
    <property type="nucleotide sequence ID" value="NZ_CP050314.1"/>
</dbReference>
<evidence type="ECO:0000313" key="1">
    <source>
        <dbReference type="EMBL" id="QIR16471.1"/>
    </source>
</evidence>
<reference evidence="1 2" key="1">
    <citation type="submission" date="2020-03" db="EMBL/GenBank/DDBJ databases">
        <title>Complete genome sequence of Shewanella sp.</title>
        <authorList>
            <person name="Kim Y.-S."/>
            <person name="Kim S.-J."/>
            <person name="Jung H.-K."/>
            <person name="Kim K.-H."/>
        </authorList>
    </citation>
    <scope>NUCLEOTIDE SEQUENCE [LARGE SCALE GENOMIC DNA]</scope>
    <source>
        <strain evidence="1 2">PN3F2</strain>
        <plasmid evidence="1 2">pPN3F2_1</plasmid>
    </source>
</reference>
<geneLocation type="plasmid" evidence="1 2">
    <name>pPN3F2_1</name>
</geneLocation>
<evidence type="ECO:0000313" key="2">
    <source>
        <dbReference type="Proteomes" id="UP000502608"/>
    </source>
</evidence>
<accession>A0A6G9QRQ2</accession>
<sequence>MFNQLAELKNIGGVERLNFSIEFLAGNTARVVITSQVSKTATGEVAELLKRPIVASGTLSDLDMMLTNEIFNFSTEITHCSAQPAQPAQPEMVVEENVAFDELESL</sequence>